<keyword evidence="2" id="KW-0862">Zinc</keyword>
<dbReference type="PANTHER" id="PTHR11695:SF294">
    <property type="entry name" value="RETICULON-4-INTERACTING PROTEIN 1, MITOCHONDRIAL"/>
    <property type="match status" value="1"/>
</dbReference>
<dbReference type="CDD" id="cd08252">
    <property type="entry name" value="AL_MDR"/>
    <property type="match status" value="1"/>
</dbReference>
<keyword evidence="5" id="KW-1185">Reference proteome</keyword>
<dbReference type="Gene3D" id="3.90.180.10">
    <property type="entry name" value="Medium-chain alcohol dehydrogenases, catalytic domain"/>
    <property type="match status" value="1"/>
</dbReference>
<comment type="similarity">
    <text evidence="1 2">Belongs to the zinc-containing alcohol dehydrogenase family. Quinone oxidoreductase subfamily.</text>
</comment>
<organism evidence="4 5">
    <name type="scientific">Candidatus Enterococcus moelleringii</name>
    <dbReference type="NCBI Taxonomy" id="2815325"/>
    <lineage>
        <taxon>Bacteria</taxon>
        <taxon>Bacillati</taxon>
        <taxon>Bacillota</taxon>
        <taxon>Bacilli</taxon>
        <taxon>Lactobacillales</taxon>
        <taxon>Enterococcaceae</taxon>
        <taxon>Enterococcus</taxon>
    </lineage>
</organism>
<evidence type="ECO:0000313" key="5">
    <source>
        <dbReference type="Proteomes" id="UP000664601"/>
    </source>
</evidence>
<dbReference type="Gene3D" id="3.40.50.720">
    <property type="entry name" value="NAD(P)-binding Rossmann-like Domain"/>
    <property type="match status" value="1"/>
</dbReference>
<dbReference type="SUPFAM" id="SSF50129">
    <property type="entry name" value="GroES-like"/>
    <property type="match status" value="1"/>
</dbReference>
<dbReference type="InterPro" id="IPR036291">
    <property type="entry name" value="NAD(P)-bd_dom_sf"/>
</dbReference>
<sequence length="336" mass="37180">MISRAIGFEKGFELADGNFFETFEIMLPKLTEHDVMVQNIAISINPIDTKLRQSGKGTKAPHILGFDSVGIVTQVGEQVPDLVAGDRVIFSGTTNRYGSYSEKQIVDSRIAAKLPENLSAEKAAAMPLTFLTAYELLFEKMDLSAKENSNTGALLIINGAGGVGSVMIQLAKWAGLTVIATASRPETIQWCENLGADYVINHRKNLTKQLDKLGFDSLPYIAVLHSADRYYDEMSELLSPFGYLGSTVTTAKDHDLAKLKEKSGSFVWEYMFAKTDYDYHIESQGQALTLLTQLLSKEKIQSTLTETIDGFSPEVIYNAHQKVETNQMIGKLVIRY</sequence>
<dbReference type="NCBIfam" id="TIGR02817">
    <property type="entry name" value="adh_fam_1"/>
    <property type="match status" value="1"/>
</dbReference>
<dbReference type="EMBL" id="JAFREM010000008">
    <property type="protein sequence ID" value="MBO1305506.1"/>
    <property type="molecule type" value="Genomic_DNA"/>
</dbReference>
<keyword evidence="2" id="KW-0560">Oxidoreductase</keyword>
<feature type="domain" description="Enoyl reductase (ER)" evidence="3">
    <location>
        <begin position="17"/>
        <end position="334"/>
    </location>
</feature>
<gene>
    <name evidence="4" type="ORF">JZO70_05000</name>
</gene>
<dbReference type="PANTHER" id="PTHR11695">
    <property type="entry name" value="ALCOHOL DEHYDROGENASE RELATED"/>
    <property type="match status" value="1"/>
</dbReference>
<dbReference type="SUPFAM" id="SSF51735">
    <property type="entry name" value="NAD(P)-binding Rossmann-fold domains"/>
    <property type="match status" value="1"/>
</dbReference>
<dbReference type="InterPro" id="IPR050700">
    <property type="entry name" value="YIM1/Zinc_Alcohol_DH_Fams"/>
</dbReference>
<evidence type="ECO:0000256" key="1">
    <source>
        <dbReference type="ARBA" id="ARBA00010371"/>
    </source>
</evidence>
<dbReference type="InterPro" id="IPR013149">
    <property type="entry name" value="ADH-like_C"/>
</dbReference>
<reference evidence="4 5" key="1">
    <citation type="submission" date="2021-03" db="EMBL/GenBank/DDBJ databases">
        <title>Enterococcal diversity collection.</title>
        <authorList>
            <person name="Gilmore M.S."/>
            <person name="Schwartzman J."/>
            <person name="Van Tyne D."/>
            <person name="Martin M."/>
            <person name="Earl A.M."/>
            <person name="Manson A.L."/>
            <person name="Straub T."/>
            <person name="Salamzade R."/>
            <person name="Saavedra J."/>
            <person name="Lebreton F."/>
            <person name="Prichula J."/>
            <person name="Schaufler K."/>
            <person name="Gaca A."/>
            <person name="Sgardioli B."/>
            <person name="Wagenaar J."/>
            <person name="Strong T."/>
        </authorList>
    </citation>
    <scope>NUCLEOTIDE SEQUENCE [LARGE SCALE GENOMIC DNA]</scope>
    <source>
        <strain evidence="4 5">669A</strain>
    </source>
</reference>
<dbReference type="RefSeq" id="WP_207672447.1">
    <property type="nucleotide sequence ID" value="NZ_JAFREM010000008.1"/>
</dbReference>
<proteinExistence type="inferred from homology"/>
<dbReference type="InterPro" id="IPR014182">
    <property type="entry name" value="ADH_Zn_typ-1"/>
</dbReference>
<comment type="caution">
    <text evidence="4">The sequence shown here is derived from an EMBL/GenBank/DDBJ whole genome shotgun (WGS) entry which is preliminary data.</text>
</comment>
<dbReference type="Pfam" id="PF08240">
    <property type="entry name" value="ADH_N"/>
    <property type="match status" value="1"/>
</dbReference>
<dbReference type="InterPro" id="IPR013154">
    <property type="entry name" value="ADH-like_N"/>
</dbReference>
<dbReference type="InterPro" id="IPR020843">
    <property type="entry name" value="ER"/>
</dbReference>
<dbReference type="Proteomes" id="UP000664601">
    <property type="component" value="Unassembled WGS sequence"/>
</dbReference>
<evidence type="ECO:0000256" key="2">
    <source>
        <dbReference type="RuleBase" id="RU364000"/>
    </source>
</evidence>
<accession>A0ABS3L9S5</accession>
<name>A0ABS3L9S5_9ENTE</name>
<keyword evidence="2" id="KW-0479">Metal-binding</keyword>
<evidence type="ECO:0000259" key="3">
    <source>
        <dbReference type="SMART" id="SM00829"/>
    </source>
</evidence>
<dbReference type="Pfam" id="PF00107">
    <property type="entry name" value="ADH_zinc_N"/>
    <property type="match status" value="1"/>
</dbReference>
<dbReference type="InterPro" id="IPR011032">
    <property type="entry name" value="GroES-like_sf"/>
</dbReference>
<evidence type="ECO:0000313" key="4">
    <source>
        <dbReference type="EMBL" id="MBO1305506.1"/>
    </source>
</evidence>
<dbReference type="SMART" id="SM00829">
    <property type="entry name" value="PKS_ER"/>
    <property type="match status" value="1"/>
</dbReference>
<protein>
    <recommendedName>
        <fullName evidence="2">Zinc-type alcohol dehydrogenase-like protein</fullName>
    </recommendedName>
</protein>